<proteinExistence type="predicted"/>
<dbReference type="AlphaFoldDB" id="A0AAU9UM70"/>
<sequence>MTAFLNVPKHYLRTQMNIFRKLLNNKENESFPERSQLILQKVTLKRKFVSSRTCLDTASEATDSSLDKITDTNKRVKKIQNKESINQTKTSPQCCNAKKKNYALFAKDLRAELNTDNELPPIYAQFEHDKGIVLAFRLRNVPANRPLK</sequence>
<dbReference type="Proteomes" id="UP001153954">
    <property type="component" value="Unassembled WGS sequence"/>
</dbReference>
<protein>
    <submittedName>
        <fullName evidence="1">Uncharacterized protein</fullName>
    </submittedName>
</protein>
<gene>
    <name evidence="1" type="ORF">EEDITHA_LOCUS13825</name>
</gene>
<name>A0AAU9UM70_EUPED</name>
<reference evidence="1" key="1">
    <citation type="submission" date="2022-03" db="EMBL/GenBank/DDBJ databases">
        <authorList>
            <person name="Tunstrom K."/>
        </authorList>
    </citation>
    <scope>NUCLEOTIDE SEQUENCE</scope>
</reference>
<evidence type="ECO:0000313" key="2">
    <source>
        <dbReference type="Proteomes" id="UP001153954"/>
    </source>
</evidence>
<accession>A0AAU9UM70</accession>
<evidence type="ECO:0000313" key="1">
    <source>
        <dbReference type="EMBL" id="CAH2098739.1"/>
    </source>
</evidence>
<keyword evidence="2" id="KW-1185">Reference proteome</keyword>
<dbReference type="EMBL" id="CAKOGL010000020">
    <property type="protein sequence ID" value="CAH2098739.1"/>
    <property type="molecule type" value="Genomic_DNA"/>
</dbReference>
<organism evidence="1 2">
    <name type="scientific">Euphydryas editha</name>
    <name type="common">Edith's checkerspot</name>
    <dbReference type="NCBI Taxonomy" id="104508"/>
    <lineage>
        <taxon>Eukaryota</taxon>
        <taxon>Metazoa</taxon>
        <taxon>Ecdysozoa</taxon>
        <taxon>Arthropoda</taxon>
        <taxon>Hexapoda</taxon>
        <taxon>Insecta</taxon>
        <taxon>Pterygota</taxon>
        <taxon>Neoptera</taxon>
        <taxon>Endopterygota</taxon>
        <taxon>Lepidoptera</taxon>
        <taxon>Glossata</taxon>
        <taxon>Ditrysia</taxon>
        <taxon>Papilionoidea</taxon>
        <taxon>Nymphalidae</taxon>
        <taxon>Nymphalinae</taxon>
        <taxon>Euphydryas</taxon>
    </lineage>
</organism>
<comment type="caution">
    <text evidence="1">The sequence shown here is derived from an EMBL/GenBank/DDBJ whole genome shotgun (WGS) entry which is preliminary data.</text>
</comment>